<dbReference type="PROSITE" id="PS50887">
    <property type="entry name" value="GGDEF"/>
    <property type="match status" value="1"/>
</dbReference>
<dbReference type="PANTHER" id="PTHR46663">
    <property type="entry name" value="DIGUANYLATE CYCLASE DGCT-RELATED"/>
    <property type="match status" value="1"/>
</dbReference>
<feature type="domain" description="GGDEF" evidence="5">
    <location>
        <begin position="283"/>
        <end position="416"/>
    </location>
</feature>
<accession>A8FZV7</accession>
<dbReference type="InterPro" id="IPR052163">
    <property type="entry name" value="DGC-Regulatory_Protein"/>
</dbReference>
<dbReference type="AlphaFoldDB" id="A8FZV7"/>
<dbReference type="SMART" id="SM00267">
    <property type="entry name" value="GGDEF"/>
    <property type="match status" value="1"/>
</dbReference>
<dbReference type="SUPFAM" id="SSF55073">
    <property type="entry name" value="Nucleotide cyclase"/>
    <property type="match status" value="1"/>
</dbReference>
<evidence type="ECO:0000313" key="7">
    <source>
        <dbReference type="Proteomes" id="UP000002015"/>
    </source>
</evidence>
<evidence type="ECO:0000256" key="3">
    <source>
        <dbReference type="SAM" id="Phobius"/>
    </source>
</evidence>
<dbReference type="FunFam" id="3.30.70.270:FF:000001">
    <property type="entry name" value="Diguanylate cyclase domain protein"/>
    <property type="match status" value="1"/>
</dbReference>
<feature type="transmembrane region" description="Helical" evidence="3">
    <location>
        <begin position="150"/>
        <end position="173"/>
    </location>
</feature>
<dbReference type="InterPro" id="IPR029787">
    <property type="entry name" value="Nucleotide_cyclase"/>
</dbReference>
<dbReference type="eggNOG" id="COG2199">
    <property type="taxonomic scope" value="Bacteria"/>
</dbReference>
<evidence type="ECO:0000256" key="1">
    <source>
        <dbReference type="ARBA" id="ARBA00001946"/>
    </source>
</evidence>
<dbReference type="GO" id="GO:0003824">
    <property type="term" value="F:catalytic activity"/>
    <property type="evidence" value="ECO:0007669"/>
    <property type="project" value="UniProtKB-ARBA"/>
</dbReference>
<dbReference type="SMART" id="SM00304">
    <property type="entry name" value="HAMP"/>
    <property type="match status" value="1"/>
</dbReference>
<dbReference type="PANTHER" id="PTHR46663:SF2">
    <property type="entry name" value="GGDEF DOMAIN-CONTAINING PROTEIN"/>
    <property type="match status" value="1"/>
</dbReference>
<keyword evidence="3" id="KW-0472">Membrane</keyword>
<gene>
    <name evidence="6" type="ordered locus">Ssed_3776</name>
</gene>
<evidence type="ECO:0000313" key="6">
    <source>
        <dbReference type="EMBL" id="ABV38380.1"/>
    </source>
</evidence>
<proteinExistence type="predicted"/>
<name>A8FZV7_SHESH</name>
<dbReference type="Pfam" id="PF00990">
    <property type="entry name" value="GGDEF"/>
    <property type="match status" value="1"/>
</dbReference>
<dbReference type="KEGG" id="sse:Ssed_3776"/>
<keyword evidence="3" id="KW-1133">Transmembrane helix</keyword>
<feature type="coiled-coil region" evidence="2">
    <location>
        <begin position="221"/>
        <end position="248"/>
    </location>
</feature>
<dbReference type="STRING" id="425104.Ssed_3776"/>
<dbReference type="GO" id="GO:0016020">
    <property type="term" value="C:membrane"/>
    <property type="evidence" value="ECO:0007669"/>
    <property type="project" value="InterPro"/>
</dbReference>
<feature type="domain" description="HAMP" evidence="4">
    <location>
        <begin position="174"/>
        <end position="226"/>
    </location>
</feature>
<protein>
    <submittedName>
        <fullName evidence="6">Diguanylate cyclase</fullName>
    </submittedName>
</protein>
<dbReference type="Pfam" id="PF00672">
    <property type="entry name" value="HAMP"/>
    <property type="match status" value="1"/>
</dbReference>
<keyword evidence="2" id="KW-0175">Coiled coil</keyword>
<sequence>MLTSIILISFITLKEIQMQTNSQLYQVSDIEHKIDLLSSKLWLLQQYHDEDALVQTRDAHEELKLLLNKKLFTHKNKIIIVANLIRMNANLGTLLELSQKDLESQFRHGITSPAGMLSARYSMTLQSMNEDLGKLERLAIKDSEISQRKILFAVILLMVVGSAVVMALTLFTLKTFNTNLNALTVGIKDLAKGNLNSRIEIHDTDELSILAEQFNLMKRSLEETTIKKDQLQLEVDRQTKELQQQREEFQHQANHDSLTKLYSRSAFEEQMKTAIARCGRTKQSAALLFIDLDRFKAINDCHGHAAGDAVLIQIAQKLLQTVRSSDIIARIGGDEFIIWLEPIENATQVITVINKLIEEFALPMQYQDVELLIDASIGVGFFPIDATELSGLLKVADDNMYKAKEIDGTTFQLTNKATVGFSDAKMA</sequence>
<dbReference type="PROSITE" id="PS50885">
    <property type="entry name" value="HAMP"/>
    <property type="match status" value="1"/>
</dbReference>
<dbReference type="CDD" id="cd06225">
    <property type="entry name" value="HAMP"/>
    <property type="match status" value="1"/>
</dbReference>
<dbReference type="InterPro" id="IPR043128">
    <property type="entry name" value="Rev_trsase/Diguanyl_cyclase"/>
</dbReference>
<dbReference type="Gene3D" id="6.10.340.10">
    <property type="match status" value="1"/>
</dbReference>
<reference evidence="6 7" key="1">
    <citation type="submission" date="2007-08" db="EMBL/GenBank/DDBJ databases">
        <title>Complete sequence of Shewanella sediminis HAW-EB3.</title>
        <authorList>
            <consortium name="US DOE Joint Genome Institute"/>
            <person name="Copeland A."/>
            <person name="Lucas S."/>
            <person name="Lapidus A."/>
            <person name="Barry K."/>
            <person name="Glavina del Rio T."/>
            <person name="Dalin E."/>
            <person name="Tice H."/>
            <person name="Pitluck S."/>
            <person name="Chertkov O."/>
            <person name="Brettin T."/>
            <person name="Bruce D."/>
            <person name="Detter J.C."/>
            <person name="Han C."/>
            <person name="Schmutz J."/>
            <person name="Larimer F."/>
            <person name="Land M."/>
            <person name="Hauser L."/>
            <person name="Kyrpides N."/>
            <person name="Kim E."/>
            <person name="Zhao J.-S."/>
            <person name="Richardson P."/>
        </authorList>
    </citation>
    <scope>NUCLEOTIDE SEQUENCE [LARGE SCALE GENOMIC DNA]</scope>
    <source>
        <strain evidence="6 7">HAW-EB3</strain>
    </source>
</reference>
<evidence type="ECO:0000259" key="5">
    <source>
        <dbReference type="PROSITE" id="PS50887"/>
    </source>
</evidence>
<keyword evidence="7" id="KW-1185">Reference proteome</keyword>
<dbReference type="InterPro" id="IPR003660">
    <property type="entry name" value="HAMP_dom"/>
</dbReference>
<dbReference type="HOGENOM" id="CLU_605326_0_0_6"/>
<dbReference type="Proteomes" id="UP000002015">
    <property type="component" value="Chromosome"/>
</dbReference>
<dbReference type="NCBIfam" id="TIGR00254">
    <property type="entry name" value="GGDEF"/>
    <property type="match status" value="1"/>
</dbReference>
<comment type="cofactor">
    <cofactor evidence="1">
        <name>Mg(2+)</name>
        <dbReference type="ChEBI" id="CHEBI:18420"/>
    </cofactor>
</comment>
<dbReference type="CDD" id="cd01949">
    <property type="entry name" value="GGDEF"/>
    <property type="match status" value="1"/>
</dbReference>
<organism evidence="6 7">
    <name type="scientific">Shewanella sediminis (strain HAW-EB3)</name>
    <dbReference type="NCBI Taxonomy" id="425104"/>
    <lineage>
        <taxon>Bacteria</taxon>
        <taxon>Pseudomonadati</taxon>
        <taxon>Pseudomonadota</taxon>
        <taxon>Gammaproteobacteria</taxon>
        <taxon>Alteromonadales</taxon>
        <taxon>Shewanellaceae</taxon>
        <taxon>Shewanella</taxon>
    </lineage>
</organism>
<dbReference type="Gene3D" id="3.30.70.270">
    <property type="match status" value="1"/>
</dbReference>
<keyword evidence="3" id="KW-0812">Transmembrane</keyword>
<evidence type="ECO:0000259" key="4">
    <source>
        <dbReference type="PROSITE" id="PS50885"/>
    </source>
</evidence>
<dbReference type="SUPFAM" id="SSF158472">
    <property type="entry name" value="HAMP domain-like"/>
    <property type="match status" value="1"/>
</dbReference>
<dbReference type="GO" id="GO:0007165">
    <property type="term" value="P:signal transduction"/>
    <property type="evidence" value="ECO:0007669"/>
    <property type="project" value="InterPro"/>
</dbReference>
<dbReference type="EMBL" id="CP000821">
    <property type="protein sequence ID" value="ABV38380.1"/>
    <property type="molecule type" value="Genomic_DNA"/>
</dbReference>
<evidence type="ECO:0000256" key="2">
    <source>
        <dbReference type="SAM" id="Coils"/>
    </source>
</evidence>
<dbReference type="InterPro" id="IPR000160">
    <property type="entry name" value="GGDEF_dom"/>
</dbReference>